<feature type="domain" description="EfeO-type cupredoxin-like" evidence="2">
    <location>
        <begin position="15"/>
        <end position="121"/>
    </location>
</feature>
<dbReference type="SUPFAM" id="SSF49503">
    <property type="entry name" value="Cupredoxins"/>
    <property type="match status" value="1"/>
</dbReference>
<reference evidence="3 4" key="1">
    <citation type="submission" date="2022-07" db="EMBL/GenBank/DDBJ databases">
        <title>Mucilaginibacter sp. JC4.</title>
        <authorList>
            <person name="Le V."/>
            <person name="Ko S.-R."/>
            <person name="Ahn C.-Y."/>
            <person name="Oh H.-M."/>
        </authorList>
    </citation>
    <scope>NUCLEOTIDE SEQUENCE [LARGE SCALE GENOMIC DNA]</scope>
    <source>
        <strain evidence="3 4">JC4</strain>
    </source>
</reference>
<dbReference type="PANTHER" id="PTHR36507:SF1">
    <property type="entry name" value="BLL1555 PROTEIN"/>
    <property type="match status" value="1"/>
</dbReference>
<accession>A0ABT1T0G3</accession>
<comment type="caution">
    <text evidence="3">The sequence shown here is derived from an EMBL/GenBank/DDBJ whole genome shotgun (WGS) entry which is preliminary data.</text>
</comment>
<dbReference type="Proteomes" id="UP001204376">
    <property type="component" value="Unassembled WGS sequence"/>
</dbReference>
<sequence>MKKYILGISLMIAVVVIAIAACSKSDSTNTPTPPTTNKPADAAVSIKNFAFSPASVTIKAGGTVGWTNADSDPHTVTDNNGGFDSGTINANEKYSHTFATPGTYTYHCTFHSMMATATVVVTN</sequence>
<evidence type="ECO:0000259" key="2">
    <source>
        <dbReference type="Pfam" id="PF13473"/>
    </source>
</evidence>
<dbReference type="InterPro" id="IPR028096">
    <property type="entry name" value="EfeO_Cupredoxin"/>
</dbReference>
<feature type="signal peptide" evidence="1">
    <location>
        <begin position="1"/>
        <end position="20"/>
    </location>
</feature>
<dbReference type="CDD" id="cd13921">
    <property type="entry name" value="Amicyanin"/>
    <property type="match status" value="1"/>
</dbReference>
<organism evidence="3 4">
    <name type="scientific">Mucilaginibacter aquariorum</name>
    <dbReference type="NCBI Taxonomy" id="2967225"/>
    <lineage>
        <taxon>Bacteria</taxon>
        <taxon>Pseudomonadati</taxon>
        <taxon>Bacteroidota</taxon>
        <taxon>Sphingobacteriia</taxon>
        <taxon>Sphingobacteriales</taxon>
        <taxon>Sphingobacteriaceae</taxon>
        <taxon>Mucilaginibacter</taxon>
    </lineage>
</organism>
<protein>
    <submittedName>
        <fullName evidence="3">Cupredoxin family copper-binding protein</fullName>
    </submittedName>
</protein>
<dbReference type="InterPro" id="IPR008972">
    <property type="entry name" value="Cupredoxin"/>
</dbReference>
<dbReference type="PROSITE" id="PS51257">
    <property type="entry name" value="PROKAR_LIPOPROTEIN"/>
    <property type="match status" value="1"/>
</dbReference>
<dbReference type="PANTHER" id="PTHR36507">
    <property type="entry name" value="BLL1555 PROTEIN"/>
    <property type="match status" value="1"/>
</dbReference>
<keyword evidence="1" id="KW-0732">Signal</keyword>
<proteinExistence type="predicted"/>
<dbReference type="InterPro" id="IPR052721">
    <property type="entry name" value="ET_Amicyanin"/>
</dbReference>
<dbReference type="RefSeq" id="WP_256538242.1">
    <property type="nucleotide sequence ID" value="NZ_JANHOH010000001.1"/>
</dbReference>
<keyword evidence="4" id="KW-1185">Reference proteome</keyword>
<dbReference type="Gene3D" id="2.60.40.420">
    <property type="entry name" value="Cupredoxins - blue copper proteins"/>
    <property type="match status" value="1"/>
</dbReference>
<name>A0ABT1T0G3_9SPHI</name>
<dbReference type="Pfam" id="PF13473">
    <property type="entry name" value="Cupredoxin_1"/>
    <property type="match status" value="1"/>
</dbReference>
<evidence type="ECO:0000256" key="1">
    <source>
        <dbReference type="SAM" id="SignalP"/>
    </source>
</evidence>
<feature type="chain" id="PRO_5046270442" evidence="1">
    <location>
        <begin position="21"/>
        <end position="123"/>
    </location>
</feature>
<evidence type="ECO:0000313" key="3">
    <source>
        <dbReference type="EMBL" id="MCQ6958059.1"/>
    </source>
</evidence>
<gene>
    <name evidence="3" type="ORF">NPE20_08825</name>
</gene>
<dbReference type="InterPro" id="IPR035668">
    <property type="entry name" value="Amicyanin"/>
</dbReference>
<dbReference type="EMBL" id="JANHOH010000001">
    <property type="protein sequence ID" value="MCQ6958059.1"/>
    <property type="molecule type" value="Genomic_DNA"/>
</dbReference>
<evidence type="ECO:0000313" key="4">
    <source>
        <dbReference type="Proteomes" id="UP001204376"/>
    </source>
</evidence>